<protein>
    <recommendedName>
        <fullName evidence="2">Disease resistance R13L4/SHOC-2-like LRR domain-containing protein</fullName>
    </recommendedName>
</protein>
<dbReference type="SUPFAM" id="SSF52047">
    <property type="entry name" value="RNI-like"/>
    <property type="match status" value="1"/>
</dbReference>
<dbReference type="AlphaFoldDB" id="A0ABD3H0T2"/>
<dbReference type="InterPro" id="IPR050715">
    <property type="entry name" value="LRR-SigEffector_domain"/>
</dbReference>
<sequence length="595" mass="66991">MISLEDLNIEVKGPQPVGDIFGHLQKLRRFRLVCRGIENNLVESWGKLTSLEYLLLRSRDRTSKLEVILDLESDRRSLDISLRGQLGPPGIFEPFPVFLTRVENFVLVQGQQTVGDTFGHLQKLWKFELVCSEIENSLVESFGKMINLEDLSITVQGQQIVRDTFGHLQKLRKFKSICNGVEDSLVESLGNMINLEDLTIEVQGQQTLRDIFGHLQNLRRFCLVCSGVENNLMGSLGELTSSEDLVLDVNSKHGNLDLQIGYGQWRPWTSRSLKIRLQIAEYQKAESSMLKWLGIRLNDQQAESSILEPSPVFLRKVGELDLNCVHGAQTAIVRDMIHLESVEIVVEGPGAVPNVFKDLQKLRIFFLKCDAVEDNLEGSFAALSSLQLLDLRCKTMEHFPHVFGCFSTLEQLRISCPSLQALPNTVGNFIGLRKFKMVATGVQSLPDSIGQLSQLQKLSLRGCNHLTTLPETLGQLTRLVSLKVRWCQNFNTLPETLGQLPRLTSLKVRWCQNFNSLPESAGELSSLLCLDLKGSGLHFLPDSIKNLSQLQLLNISGCSNLYFPLVTRIFPKLNQVRDGFYATRYCRVSMSSESD</sequence>
<feature type="domain" description="Disease resistance R13L4/SHOC-2-like LRR" evidence="2">
    <location>
        <begin position="425"/>
        <end position="510"/>
    </location>
</feature>
<dbReference type="InterPro" id="IPR032675">
    <property type="entry name" value="LRR_dom_sf"/>
</dbReference>
<evidence type="ECO:0000313" key="4">
    <source>
        <dbReference type="Proteomes" id="UP001633002"/>
    </source>
</evidence>
<reference evidence="3 4" key="1">
    <citation type="submission" date="2024-09" db="EMBL/GenBank/DDBJ databases">
        <title>Chromosome-scale assembly of Riccia sorocarpa.</title>
        <authorList>
            <person name="Paukszto L."/>
        </authorList>
    </citation>
    <scope>NUCLEOTIDE SEQUENCE [LARGE SCALE GENOMIC DNA]</scope>
    <source>
        <strain evidence="3">LP-2024</strain>
        <tissue evidence="3">Aerial parts of the thallus</tissue>
    </source>
</reference>
<dbReference type="EMBL" id="JBJQOH010000006">
    <property type="protein sequence ID" value="KAL3685003.1"/>
    <property type="molecule type" value="Genomic_DNA"/>
</dbReference>
<comment type="caution">
    <text evidence="3">The sequence shown here is derived from an EMBL/GenBank/DDBJ whole genome shotgun (WGS) entry which is preliminary data.</text>
</comment>
<organism evidence="3 4">
    <name type="scientific">Riccia sorocarpa</name>
    <dbReference type="NCBI Taxonomy" id="122646"/>
    <lineage>
        <taxon>Eukaryota</taxon>
        <taxon>Viridiplantae</taxon>
        <taxon>Streptophyta</taxon>
        <taxon>Embryophyta</taxon>
        <taxon>Marchantiophyta</taxon>
        <taxon>Marchantiopsida</taxon>
        <taxon>Marchantiidae</taxon>
        <taxon>Marchantiales</taxon>
        <taxon>Ricciaceae</taxon>
        <taxon>Riccia</taxon>
    </lineage>
</organism>
<dbReference type="Gene3D" id="3.80.10.10">
    <property type="entry name" value="Ribonuclease Inhibitor"/>
    <property type="match status" value="2"/>
</dbReference>
<accession>A0ABD3H0T2</accession>
<evidence type="ECO:0000259" key="2">
    <source>
        <dbReference type="Pfam" id="PF23598"/>
    </source>
</evidence>
<evidence type="ECO:0000256" key="1">
    <source>
        <dbReference type="ARBA" id="ARBA00022737"/>
    </source>
</evidence>
<keyword evidence="1" id="KW-0677">Repeat</keyword>
<proteinExistence type="predicted"/>
<dbReference type="PANTHER" id="PTHR45752">
    <property type="entry name" value="LEUCINE-RICH REPEAT-CONTAINING"/>
    <property type="match status" value="1"/>
</dbReference>
<dbReference type="Proteomes" id="UP001633002">
    <property type="component" value="Unassembled WGS sequence"/>
</dbReference>
<dbReference type="SUPFAM" id="SSF52058">
    <property type="entry name" value="L domain-like"/>
    <property type="match status" value="1"/>
</dbReference>
<evidence type="ECO:0000313" key="3">
    <source>
        <dbReference type="EMBL" id="KAL3685003.1"/>
    </source>
</evidence>
<dbReference type="InterPro" id="IPR055414">
    <property type="entry name" value="LRR_R13L4/SHOC2-like"/>
</dbReference>
<gene>
    <name evidence="3" type="ORF">R1sor_003025</name>
</gene>
<name>A0ABD3H0T2_9MARC</name>
<keyword evidence="4" id="KW-1185">Reference proteome</keyword>
<dbReference type="Pfam" id="PF23598">
    <property type="entry name" value="LRR_14"/>
    <property type="match status" value="1"/>
</dbReference>
<dbReference type="PANTHER" id="PTHR45752:SF187">
    <property type="entry name" value="LEUCINE-RICH REPEAT AND IQ DOMAIN-CONTAINING PROTEIN 4"/>
    <property type="match status" value="1"/>
</dbReference>